<dbReference type="InterPro" id="IPR027417">
    <property type="entry name" value="P-loop_NTPase"/>
</dbReference>
<dbReference type="InterPro" id="IPR052922">
    <property type="entry name" value="Cytidylate_Kinase-2"/>
</dbReference>
<evidence type="ECO:0000313" key="1">
    <source>
        <dbReference type="EMBL" id="MCM2677081.1"/>
    </source>
</evidence>
<name>A0ABT0XMG2_9BACI</name>
<protein>
    <submittedName>
        <fullName evidence="1">Topology modulation protein</fullName>
    </submittedName>
</protein>
<proteinExistence type="predicted"/>
<dbReference type="PANTHER" id="PTHR37816:SF3">
    <property type="entry name" value="MODULATES DNA TOPOLOGY"/>
    <property type="match status" value="1"/>
</dbReference>
<dbReference type="Proteomes" id="UP001203665">
    <property type="component" value="Unassembled WGS sequence"/>
</dbReference>
<gene>
    <name evidence="1" type="ORF">NDM98_17685</name>
</gene>
<accession>A0ABT0XMG2</accession>
<dbReference type="EMBL" id="JAMQJY010000003">
    <property type="protein sequence ID" value="MCM2677081.1"/>
    <property type="molecule type" value="Genomic_DNA"/>
</dbReference>
<evidence type="ECO:0000313" key="2">
    <source>
        <dbReference type="Proteomes" id="UP001203665"/>
    </source>
</evidence>
<dbReference type="RefSeq" id="WP_251610512.1">
    <property type="nucleotide sequence ID" value="NZ_JAMQJY010000003.1"/>
</dbReference>
<sequence length="172" mass="20611">MQRIMVVGASAGAGKSTFARQLSEKLHIPVHHLDTMYWKPDWIEEDKAIFIEKQQEIVQTHSWIIEGNYSSTFEGRVNRADTIIYIDQPLLICLYRVVKRRFMYHGKSRPDLTKGCREQLDPGFLWYILKTYYPRKRTMKNRLAEFELKRKQNRVHILTRTKEIEHFLEQLN</sequence>
<dbReference type="Gene3D" id="3.40.50.300">
    <property type="entry name" value="P-loop containing nucleotide triphosphate hydrolases"/>
    <property type="match status" value="1"/>
</dbReference>
<dbReference type="SUPFAM" id="SSF52540">
    <property type="entry name" value="P-loop containing nucleoside triphosphate hydrolases"/>
    <property type="match status" value="1"/>
</dbReference>
<dbReference type="PANTHER" id="PTHR37816">
    <property type="entry name" value="YALI0E33011P"/>
    <property type="match status" value="1"/>
</dbReference>
<organism evidence="1 2">
    <name type="scientific">Alkalicoccobacillus plakortidis</name>
    <dbReference type="NCBI Taxonomy" id="444060"/>
    <lineage>
        <taxon>Bacteria</taxon>
        <taxon>Bacillati</taxon>
        <taxon>Bacillota</taxon>
        <taxon>Bacilli</taxon>
        <taxon>Bacillales</taxon>
        <taxon>Bacillaceae</taxon>
        <taxon>Alkalicoccobacillus</taxon>
    </lineage>
</organism>
<reference evidence="1" key="1">
    <citation type="submission" date="2022-06" db="EMBL/GenBank/DDBJ databases">
        <title>Alkalicoccobacillus porphyridii sp. nov., isolated from a marine red alga, Porphyridium purpureum and reclassification of Shouchella plakortidis and Shouchella gibsonii as Alkalicoccobacillus plakortidis comb. nov. and Alkalicoccobacillus gibsonii comb. nov.</title>
        <authorList>
            <person name="Kim K.H."/>
            <person name="Lee J.K."/>
            <person name="Han D.M."/>
            <person name="Baek J.H."/>
            <person name="Jeon C.O."/>
        </authorList>
    </citation>
    <scope>NUCLEOTIDE SEQUENCE</scope>
    <source>
        <strain evidence="1">DSM 19153</strain>
    </source>
</reference>
<keyword evidence="2" id="KW-1185">Reference proteome</keyword>
<comment type="caution">
    <text evidence="1">The sequence shown here is derived from an EMBL/GenBank/DDBJ whole genome shotgun (WGS) entry which is preliminary data.</text>
</comment>